<evidence type="ECO:0000313" key="3">
    <source>
        <dbReference type="Proteomes" id="UP000275663"/>
    </source>
</evidence>
<dbReference type="InterPro" id="IPR007730">
    <property type="entry name" value="SPOR-like_dom"/>
</dbReference>
<name>A0A3S9HKE8_9BURK</name>
<protein>
    <submittedName>
        <fullName evidence="2">SPOR domain-containing protein</fullName>
    </submittedName>
</protein>
<dbReference type="Proteomes" id="UP000275663">
    <property type="component" value="Chromosome"/>
</dbReference>
<keyword evidence="3" id="KW-1185">Reference proteome</keyword>
<evidence type="ECO:0000313" key="2">
    <source>
        <dbReference type="EMBL" id="AZP12573.1"/>
    </source>
</evidence>
<dbReference type="Pfam" id="PF05036">
    <property type="entry name" value="SPOR"/>
    <property type="match status" value="1"/>
</dbReference>
<reference evidence="2 3" key="1">
    <citation type="journal article" date="2011" name="Int. J. Syst. Evol. Microbiol.">
        <title>Description of Undibacterium oligocarboniphilum sp. nov., isolated from purified water, and Undibacterium pigrum strain CCUG 49012 as the type strain of Undibacterium parvum sp. nov., and emended descriptions of the genus Undibacterium and the species Undibacterium pigrum.</title>
        <authorList>
            <person name="Eder W."/>
            <person name="Wanner G."/>
            <person name="Ludwig W."/>
            <person name="Busse H.J."/>
            <person name="Ziemke-Kageler F."/>
            <person name="Lang E."/>
        </authorList>
    </citation>
    <scope>NUCLEOTIDE SEQUENCE [LARGE SCALE GENOMIC DNA]</scope>
    <source>
        <strain evidence="2 3">DSM 23061</strain>
    </source>
</reference>
<organism evidence="2 3">
    <name type="scientific">Undibacterium parvum</name>
    <dbReference type="NCBI Taxonomy" id="401471"/>
    <lineage>
        <taxon>Bacteria</taxon>
        <taxon>Pseudomonadati</taxon>
        <taxon>Pseudomonadota</taxon>
        <taxon>Betaproteobacteria</taxon>
        <taxon>Burkholderiales</taxon>
        <taxon>Oxalobacteraceae</taxon>
        <taxon>Undibacterium</taxon>
    </lineage>
</organism>
<dbReference type="AlphaFoldDB" id="A0A3S9HKE8"/>
<sequence>MLRFFFWTLLLLNSLLLAFNLGYLGTWPFASNEPQRINQQHNTDKIQLLSASAVLALTEAPSESAKAAQDKAKELIACLEVGNFLPAEAITFEEKLKTLALGERQARSNVSEVASHMVYIPPQGSKEGADKKTAELRRIGISDFFVMQEPANLRWAISLGVFKSEEAAKAHLANLNSKGVKSARIGPREVSTAKFSYQLRKLNVDEKSRFDAIKASYPNQESRHCAVAAQSRN</sequence>
<dbReference type="RefSeq" id="WP_126127952.1">
    <property type="nucleotide sequence ID" value="NZ_CP034464.1"/>
</dbReference>
<evidence type="ECO:0000259" key="1">
    <source>
        <dbReference type="Pfam" id="PF05036"/>
    </source>
</evidence>
<dbReference type="EMBL" id="CP034464">
    <property type="protein sequence ID" value="AZP12573.1"/>
    <property type="molecule type" value="Genomic_DNA"/>
</dbReference>
<dbReference type="OrthoDB" id="5298866at2"/>
<feature type="domain" description="SPOR" evidence="1">
    <location>
        <begin position="116"/>
        <end position="183"/>
    </location>
</feature>
<accession>A0A3S9HKE8</accession>
<gene>
    <name evidence="2" type="ORF">EJN92_11500</name>
</gene>
<dbReference type="KEGG" id="upv:EJN92_11500"/>
<dbReference type="GO" id="GO:0042834">
    <property type="term" value="F:peptidoglycan binding"/>
    <property type="evidence" value="ECO:0007669"/>
    <property type="project" value="InterPro"/>
</dbReference>
<proteinExistence type="predicted"/>